<dbReference type="Pfam" id="PF00849">
    <property type="entry name" value="PseudoU_synth_2"/>
    <property type="match status" value="1"/>
</dbReference>
<dbReference type="GO" id="GO:0160151">
    <property type="term" value="F:tRNA pseudouridine(32) synthase activity"/>
    <property type="evidence" value="ECO:0007669"/>
    <property type="project" value="UniProtKB-EC"/>
</dbReference>
<protein>
    <submittedName>
        <fullName evidence="2">tRNA pseudouridine32 synthase/23S rRNA pseudouridine746 synthase</fullName>
        <ecNumber evidence="2">5.4.99.28</ecNumber>
        <ecNumber evidence="2">5.4.99.29</ecNumber>
    </submittedName>
</protein>
<dbReference type="EMBL" id="JACHEO010000019">
    <property type="protein sequence ID" value="MBB5349112.1"/>
    <property type="molecule type" value="Genomic_DNA"/>
</dbReference>
<dbReference type="PROSITE" id="PS01129">
    <property type="entry name" value="PSI_RLU"/>
    <property type="match status" value="1"/>
</dbReference>
<dbReference type="InterPro" id="IPR020103">
    <property type="entry name" value="PsdUridine_synth_cat_dom_sf"/>
</dbReference>
<evidence type="ECO:0000313" key="3">
    <source>
        <dbReference type="Proteomes" id="UP000539642"/>
    </source>
</evidence>
<dbReference type="RefSeq" id="WP_183351924.1">
    <property type="nucleotide sequence ID" value="NZ_JACHEO010000019.1"/>
</dbReference>
<evidence type="ECO:0000313" key="2">
    <source>
        <dbReference type="EMBL" id="MBB5349112.1"/>
    </source>
</evidence>
<dbReference type="PANTHER" id="PTHR21600">
    <property type="entry name" value="MITOCHONDRIAL RNA PSEUDOURIDINE SYNTHASE"/>
    <property type="match status" value="1"/>
</dbReference>
<dbReference type="SUPFAM" id="SSF55120">
    <property type="entry name" value="Pseudouridine synthase"/>
    <property type="match status" value="1"/>
</dbReference>
<reference evidence="2 3" key="1">
    <citation type="submission" date="2020-08" db="EMBL/GenBank/DDBJ databases">
        <title>Genomic Encyclopedia of Type Strains, Phase IV (KMG-IV): sequencing the most valuable type-strain genomes for metagenomic binning, comparative biology and taxonomic classification.</title>
        <authorList>
            <person name="Goeker M."/>
        </authorList>
    </citation>
    <scope>NUCLEOTIDE SEQUENCE [LARGE SCALE GENOMIC DNA]</scope>
    <source>
        <strain evidence="2 3">DSM 28570</strain>
    </source>
</reference>
<dbReference type="Proteomes" id="UP000539642">
    <property type="component" value="Unassembled WGS sequence"/>
</dbReference>
<dbReference type="InterPro" id="IPR050188">
    <property type="entry name" value="RluA_PseudoU_synthase"/>
</dbReference>
<comment type="caution">
    <text evidence="2">The sequence shown here is derived from an EMBL/GenBank/DDBJ whole genome shotgun (WGS) entry which is preliminary data.</text>
</comment>
<dbReference type="EC" id="5.4.99.29" evidence="2"/>
<dbReference type="AlphaFoldDB" id="A0A840UTI8"/>
<dbReference type="PANTHER" id="PTHR21600:SF89">
    <property type="entry name" value="RIBOSOMAL LARGE SUBUNIT PSEUDOURIDINE SYNTHASE A"/>
    <property type="match status" value="1"/>
</dbReference>
<organism evidence="2 3">
    <name type="scientific">Desulfoprunum benzoelyticum</name>
    <dbReference type="NCBI Taxonomy" id="1506996"/>
    <lineage>
        <taxon>Bacteria</taxon>
        <taxon>Pseudomonadati</taxon>
        <taxon>Thermodesulfobacteriota</taxon>
        <taxon>Desulfobulbia</taxon>
        <taxon>Desulfobulbales</taxon>
        <taxon>Desulfobulbaceae</taxon>
        <taxon>Desulfoprunum</taxon>
    </lineage>
</organism>
<proteinExistence type="predicted"/>
<dbReference type="InterPro" id="IPR006224">
    <property type="entry name" value="PsdUridine_synth_RluA-like_CS"/>
</dbReference>
<dbReference type="GO" id="GO:0003723">
    <property type="term" value="F:RNA binding"/>
    <property type="evidence" value="ECO:0007669"/>
    <property type="project" value="InterPro"/>
</dbReference>
<keyword evidence="3" id="KW-1185">Reference proteome</keyword>
<dbReference type="GO" id="GO:0000455">
    <property type="term" value="P:enzyme-directed rRNA pseudouridine synthesis"/>
    <property type="evidence" value="ECO:0007669"/>
    <property type="project" value="TreeGrafter"/>
</dbReference>
<accession>A0A840UTI8</accession>
<dbReference type="Gene3D" id="3.30.2350.10">
    <property type="entry name" value="Pseudouridine synthase"/>
    <property type="match status" value="1"/>
</dbReference>
<dbReference type="GO" id="GO:0160142">
    <property type="term" value="F:23S rRNA pseudouridine(746) synthase activity"/>
    <property type="evidence" value="ECO:0007669"/>
    <property type="project" value="UniProtKB-EC"/>
</dbReference>
<name>A0A840UTI8_9BACT</name>
<keyword evidence="2" id="KW-0413">Isomerase</keyword>
<dbReference type="CDD" id="cd02869">
    <property type="entry name" value="PseudoU_synth_RluA_like"/>
    <property type="match status" value="1"/>
</dbReference>
<gene>
    <name evidence="2" type="ORF">HNQ81_002863</name>
</gene>
<dbReference type="EC" id="5.4.99.28" evidence="2"/>
<feature type="domain" description="Pseudouridine synthase RsuA/RluA-like" evidence="1">
    <location>
        <begin position="17"/>
        <end position="166"/>
    </location>
</feature>
<sequence length="215" mass="23607">MPVPLPDPVIIYRDAVLLVVGKPAGLLAVPGRGPDKQDCVVARLRPLAPAMIAQPAVHRLDMATSGLMILAITAEAHRRLSRQFETRQVRKRYTAILDGIVAAREGEIRLPFRLDPANRPYQIHDPIAGKMGITTWRRLALEGNRTRVEFTPLTGRTHQLRVHAAHRLGLGIPIVGDRLYGRGDGEERMLLHASFLALSHPVSGTPLAFASPAPF</sequence>
<evidence type="ECO:0000259" key="1">
    <source>
        <dbReference type="Pfam" id="PF00849"/>
    </source>
</evidence>
<dbReference type="InterPro" id="IPR006145">
    <property type="entry name" value="PsdUridine_synth_RsuA/RluA"/>
</dbReference>